<name>A0A6J4K272_9CHLR</name>
<feature type="transmembrane region" description="Helical" evidence="1">
    <location>
        <begin position="395"/>
        <end position="417"/>
    </location>
</feature>
<feature type="transmembrane region" description="Helical" evidence="1">
    <location>
        <begin position="596"/>
        <end position="618"/>
    </location>
</feature>
<sequence length="989" mass="104210">MRYQPTGTVAHYRDRLAILTLPQSLLTRRVGRARDASAGLEQRAGIAVLLLCLAAYGYFIPRGVHHNPDSRLALTYSLVERSALDLGPYANSTQDRALRDGVYYTDKAPGVSFALAPLYALLRLLPLPHPTVAPDAALVAVTPIHEDRFIIRYLLTFLGFGVASAAFATWLFHWLRRYCASPWPRLAVVLGYALGSPAYPLSTAAFGHVPAGICLFGVFALTRPGRGPMAALSPLYLALAGFLLGLAVTFEYPAAVPAFLVAAAVIAQAMTVSAAPAPLDGHAQMPAPLRAFAFRPARAAFICIASGAVLPLALLAAYHTAAFGAAWRTGYAFLDPSSPYAAAQRTGMLGVGLPAPAIAWQLLVGVQRGLLVHAPWLILAIPGAWLCWKSPQLKLIAGIGAGVFALLLTVNSGYAIWHGGASWGPRHLAPALPFLALLALPAAARWPCVAWVLVAVSIAPTLAVVATGTLPPETGAAPLVDFLWPALQRGHVTNSWGLLLGLLSWRALAPLLAVPLVLAVWVYGWRAAGWLAPVAWALAAAGRLDRAYLDYAEGYYLYLGSRVASGSVLYQDTAATQPPLLPLVISLLWRAAPDVYLPRLLALFCYVATAVLAGVLAARFTRRPVAGPLACLVAAALPLGASQPHVLETNALLAPLGPAVALLCLGPSRLRFAAGATAGLALAVKLTFFPLALAPLVAWLLRDGRPLRQRAASCGPYIAGLAVAGASMGCTFYVWAGPATLDAVAGELESPLLPAGAALAVITFAQVQGVALLCAAAGWWRFWRERAPAAPLMIAVAAVLLPLLAFHQGTFVSVARPAEPLVAVFAAAGIIWLAGVVRSPFPLRIAASLALAGALFIPFQNTLAGFTSRHVPPGLVLGWLEQAGPGEVIAPPYYAALAGRRLRHDYSDWTVWGMRAAAGVEPEATYARTLVADLDAGRLMAVVADFRLAYIPGVQEALDRAYASVAMDGNSPDRSVTLYVPRAAHRGTQ</sequence>
<dbReference type="AlphaFoldDB" id="A0A6J4K272"/>
<feature type="transmembrane region" description="Helical" evidence="1">
    <location>
        <begin position="153"/>
        <end position="175"/>
    </location>
</feature>
<feature type="transmembrane region" description="Helical" evidence="1">
    <location>
        <begin position="449"/>
        <end position="470"/>
    </location>
</feature>
<gene>
    <name evidence="2" type="ORF">AVDCRST_MAG77-4986</name>
</gene>
<accession>A0A6J4K272</accession>
<feature type="transmembrane region" description="Helical" evidence="1">
    <location>
        <begin position="423"/>
        <end position="442"/>
    </location>
</feature>
<keyword evidence="1" id="KW-1133">Transmembrane helix</keyword>
<feature type="transmembrane region" description="Helical" evidence="1">
    <location>
        <begin position="714"/>
        <end position="736"/>
    </location>
</feature>
<feature type="transmembrane region" description="Helical" evidence="1">
    <location>
        <begin position="503"/>
        <end position="523"/>
    </location>
</feature>
<feature type="transmembrane region" description="Helical" evidence="1">
    <location>
        <begin position="198"/>
        <end position="222"/>
    </location>
</feature>
<protein>
    <submittedName>
        <fullName evidence="2">Uncharacterized protein</fullName>
    </submittedName>
</protein>
<feature type="transmembrane region" description="Helical" evidence="1">
    <location>
        <begin position="299"/>
        <end position="318"/>
    </location>
</feature>
<proteinExistence type="predicted"/>
<keyword evidence="1" id="KW-0812">Transmembrane</keyword>
<feature type="transmembrane region" description="Helical" evidence="1">
    <location>
        <begin position="821"/>
        <end position="841"/>
    </location>
</feature>
<evidence type="ECO:0000313" key="2">
    <source>
        <dbReference type="EMBL" id="CAA9293742.1"/>
    </source>
</evidence>
<evidence type="ECO:0000256" key="1">
    <source>
        <dbReference type="SAM" id="Phobius"/>
    </source>
</evidence>
<organism evidence="2">
    <name type="scientific">uncultured Chloroflexota bacterium</name>
    <dbReference type="NCBI Taxonomy" id="166587"/>
    <lineage>
        <taxon>Bacteria</taxon>
        <taxon>Bacillati</taxon>
        <taxon>Chloroflexota</taxon>
        <taxon>environmental samples</taxon>
    </lineage>
</organism>
<feature type="transmembrane region" description="Helical" evidence="1">
    <location>
        <begin position="530"/>
        <end position="549"/>
    </location>
</feature>
<feature type="transmembrane region" description="Helical" evidence="1">
    <location>
        <begin position="792"/>
        <end position="815"/>
    </location>
</feature>
<feature type="transmembrane region" description="Helical" evidence="1">
    <location>
        <begin position="256"/>
        <end position="279"/>
    </location>
</feature>
<reference evidence="2" key="1">
    <citation type="submission" date="2020-02" db="EMBL/GenBank/DDBJ databases">
        <authorList>
            <person name="Meier V. D."/>
        </authorList>
    </citation>
    <scope>NUCLEOTIDE SEQUENCE</scope>
    <source>
        <strain evidence="2">AVDCRST_MAG77</strain>
    </source>
</reference>
<feature type="transmembrane region" description="Helical" evidence="1">
    <location>
        <begin position="625"/>
        <end position="641"/>
    </location>
</feature>
<keyword evidence="1" id="KW-0472">Membrane</keyword>
<dbReference type="EMBL" id="CADCTC010000261">
    <property type="protein sequence ID" value="CAA9293742.1"/>
    <property type="molecule type" value="Genomic_DNA"/>
</dbReference>
<feature type="transmembrane region" description="Helical" evidence="1">
    <location>
        <begin position="229"/>
        <end position="250"/>
    </location>
</feature>
<feature type="transmembrane region" description="Helical" evidence="1">
    <location>
        <begin position="370"/>
        <end position="388"/>
    </location>
</feature>
<feature type="transmembrane region" description="Helical" evidence="1">
    <location>
        <begin position="756"/>
        <end position="780"/>
    </location>
</feature>
<feature type="transmembrane region" description="Helical" evidence="1">
    <location>
        <begin position="672"/>
        <end position="702"/>
    </location>
</feature>